<dbReference type="Gene3D" id="3.20.20.450">
    <property type="entry name" value="EAL domain"/>
    <property type="match status" value="1"/>
</dbReference>
<dbReference type="InterPro" id="IPR035919">
    <property type="entry name" value="EAL_sf"/>
</dbReference>
<feature type="domain" description="EAL" evidence="1">
    <location>
        <begin position="1"/>
        <end position="220"/>
    </location>
</feature>
<dbReference type="SMART" id="SM00052">
    <property type="entry name" value="EAL"/>
    <property type="match status" value="1"/>
</dbReference>
<evidence type="ECO:0000313" key="3">
    <source>
        <dbReference type="Proteomes" id="UP000051906"/>
    </source>
</evidence>
<dbReference type="InterPro" id="IPR050706">
    <property type="entry name" value="Cyclic-di-GMP_PDE-like"/>
</dbReference>
<keyword evidence="3" id="KW-1185">Reference proteome</keyword>
<dbReference type="PANTHER" id="PTHR33121:SF70">
    <property type="entry name" value="SIGNALING PROTEIN YKOW"/>
    <property type="match status" value="1"/>
</dbReference>
<comment type="caution">
    <text evidence="2">The sequence shown here is derived from an EMBL/GenBank/DDBJ whole genome shotgun (WGS) entry which is preliminary data.</text>
</comment>
<dbReference type="PANTHER" id="PTHR33121">
    <property type="entry name" value="CYCLIC DI-GMP PHOSPHODIESTERASE PDEF"/>
    <property type="match status" value="1"/>
</dbReference>
<proteinExistence type="predicted"/>
<dbReference type="OrthoDB" id="8731447at2"/>
<dbReference type="SUPFAM" id="SSF141868">
    <property type="entry name" value="EAL domain-like"/>
    <property type="match status" value="1"/>
</dbReference>
<sequence length="220" mass="25438">MYRYFLQPQLDVSNNSLIGYELLIRQQVDDKWVLPHDFASIPIDVQADLIQRTAKKLMLKIGSVSFNVNQSQFVDPTIAAAIINAQHQIYPINLVLEVTEEVTDEQVSHQQIIDQVHYFDEHGIQLSLDDIGTGLNTYDHLEPILSYASEIKFAMQNFRQEKREAEIPNALAFWQKIASQYKLRLILEGVENQAEHDMANRIGVDLRQGWFYGKPHLFKL</sequence>
<dbReference type="CDD" id="cd01948">
    <property type="entry name" value="EAL"/>
    <property type="match status" value="1"/>
</dbReference>
<dbReference type="PROSITE" id="PS50883">
    <property type="entry name" value="EAL"/>
    <property type="match status" value="1"/>
</dbReference>
<dbReference type="PATRIC" id="fig|616990.3.peg.50"/>
<name>A0A0R2LWJ7_9LACO</name>
<accession>A0A0R2LWJ7</accession>
<reference evidence="2 3" key="1">
    <citation type="journal article" date="2015" name="Genome Announc.">
        <title>Expanding the biotechnology potential of lactobacilli through comparative genomics of 213 strains and associated genera.</title>
        <authorList>
            <person name="Sun Z."/>
            <person name="Harris H.M."/>
            <person name="McCann A."/>
            <person name="Guo C."/>
            <person name="Argimon S."/>
            <person name="Zhang W."/>
            <person name="Yang X."/>
            <person name="Jeffery I.B."/>
            <person name="Cooney J.C."/>
            <person name="Kagawa T.F."/>
            <person name="Liu W."/>
            <person name="Song Y."/>
            <person name="Salvetti E."/>
            <person name="Wrobel A."/>
            <person name="Rasinkangas P."/>
            <person name="Parkhill J."/>
            <person name="Rea M.C."/>
            <person name="O'Sullivan O."/>
            <person name="Ritari J."/>
            <person name="Douillard F.P."/>
            <person name="Paul Ross R."/>
            <person name="Yang R."/>
            <person name="Briner A.E."/>
            <person name="Felis G.E."/>
            <person name="de Vos W.M."/>
            <person name="Barrangou R."/>
            <person name="Klaenhammer T.R."/>
            <person name="Caufield P.W."/>
            <person name="Cui Y."/>
            <person name="Zhang H."/>
            <person name="O'Toole P.W."/>
        </authorList>
    </citation>
    <scope>NUCLEOTIDE SEQUENCE [LARGE SCALE GENOMIC DNA]</scope>
    <source>
        <strain evidence="2 3">DSM 22467</strain>
    </source>
</reference>
<dbReference type="STRING" id="616990.IV54_GL000047"/>
<evidence type="ECO:0000259" key="1">
    <source>
        <dbReference type="PROSITE" id="PS50883"/>
    </source>
</evidence>
<dbReference type="RefSeq" id="WP_057878649.1">
    <property type="nucleotide sequence ID" value="NZ_JQCA01000072.1"/>
</dbReference>
<dbReference type="GO" id="GO:0071111">
    <property type="term" value="F:cyclic-guanylate-specific phosphodiesterase activity"/>
    <property type="evidence" value="ECO:0007669"/>
    <property type="project" value="InterPro"/>
</dbReference>
<dbReference type="Proteomes" id="UP000051906">
    <property type="component" value="Unassembled WGS sequence"/>
</dbReference>
<dbReference type="Pfam" id="PF00563">
    <property type="entry name" value="EAL"/>
    <property type="match status" value="1"/>
</dbReference>
<dbReference type="AlphaFoldDB" id="A0A0R2LWJ7"/>
<evidence type="ECO:0000313" key="2">
    <source>
        <dbReference type="EMBL" id="KRO03597.1"/>
    </source>
</evidence>
<organism evidence="2 3">
    <name type="scientific">Levilactobacillus paucivorans</name>
    <dbReference type="NCBI Taxonomy" id="616990"/>
    <lineage>
        <taxon>Bacteria</taxon>
        <taxon>Bacillati</taxon>
        <taxon>Bacillota</taxon>
        <taxon>Bacilli</taxon>
        <taxon>Lactobacillales</taxon>
        <taxon>Lactobacillaceae</taxon>
        <taxon>Levilactobacillus</taxon>
    </lineage>
</organism>
<dbReference type="EMBL" id="JQCA01000072">
    <property type="protein sequence ID" value="KRO03597.1"/>
    <property type="molecule type" value="Genomic_DNA"/>
</dbReference>
<protein>
    <submittedName>
        <fullName evidence="2">C-di-GMP-specific phosphodiesterase</fullName>
    </submittedName>
</protein>
<dbReference type="InterPro" id="IPR001633">
    <property type="entry name" value="EAL_dom"/>
</dbReference>
<gene>
    <name evidence="2" type="ORF">IV54_GL000047</name>
</gene>